<dbReference type="AlphaFoldDB" id="A0A0B2UD92"/>
<dbReference type="Pfam" id="PF02926">
    <property type="entry name" value="THUMP"/>
    <property type="match status" value="1"/>
</dbReference>
<dbReference type="HOGENOM" id="CLU_121524_0_0_1"/>
<dbReference type="Gene3D" id="3.30.2300.10">
    <property type="entry name" value="THUMP superfamily"/>
    <property type="match status" value="1"/>
</dbReference>
<sequence>MKKGFFVSCRQNKEQKGLREITRKLQILIESSVRMHKVCRLEEQLQDEIEEYKNHSKFVKLMEHRCILVIENKSHESSVSLFNKLRETNTIFEYVHRVIPLERIFRIDDAKIIEGIQGLEDGKSYKIVYEERMCSEGVKKRVFDVITKNICLKVDLETPDYIIAVQVFKSMFGMSVVMNEHKNFSFSAV</sequence>
<dbReference type="InParanoid" id="A0A0B2UD92"/>
<dbReference type="Proteomes" id="UP000031056">
    <property type="component" value="Unassembled WGS sequence"/>
</dbReference>
<evidence type="ECO:0000313" key="3">
    <source>
        <dbReference type="Proteomes" id="UP000031056"/>
    </source>
</evidence>
<dbReference type="InterPro" id="IPR040183">
    <property type="entry name" value="THUMPD1-like"/>
</dbReference>
<dbReference type="GO" id="GO:0006400">
    <property type="term" value="P:tRNA modification"/>
    <property type="evidence" value="ECO:0007669"/>
    <property type="project" value="InterPro"/>
</dbReference>
<dbReference type="PANTHER" id="PTHR13452">
    <property type="entry name" value="THUMP DOMAIN CONTAINING PROTEIN 1-RELATED"/>
    <property type="match status" value="1"/>
</dbReference>
<dbReference type="SUPFAM" id="SSF143437">
    <property type="entry name" value="THUMP domain-like"/>
    <property type="match status" value="1"/>
</dbReference>
<gene>
    <name evidence="2" type="ORF">M896_100250</name>
</gene>
<organism evidence="2 3">
    <name type="scientific">Ordospora colligata OC4</name>
    <dbReference type="NCBI Taxonomy" id="1354746"/>
    <lineage>
        <taxon>Eukaryota</taxon>
        <taxon>Fungi</taxon>
        <taxon>Fungi incertae sedis</taxon>
        <taxon>Microsporidia</taxon>
        <taxon>Ordosporidae</taxon>
        <taxon>Ordospora</taxon>
    </lineage>
</organism>
<dbReference type="GeneID" id="26262435"/>
<keyword evidence="3" id="KW-1185">Reference proteome</keyword>
<dbReference type="PANTHER" id="PTHR13452:SF10">
    <property type="entry name" value="THUMP DOMAIN-CONTAINING PROTEIN 1"/>
    <property type="match status" value="1"/>
</dbReference>
<evidence type="ECO:0000313" key="2">
    <source>
        <dbReference type="EMBL" id="KHN69041.1"/>
    </source>
</evidence>
<dbReference type="VEuPathDB" id="MicrosporidiaDB:M896_100250"/>
<dbReference type="InterPro" id="IPR004114">
    <property type="entry name" value="THUMP_dom"/>
</dbReference>
<comment type="caution">
    <text evidence="2">The sequence shown here is derived from an EMBL/GenBank/DDBJ whole genome shotgun (WGS) entry which is preliminary data.</text>
</comment>
<dbReference type="OrthoDB" id="367221at2759"/>
<name>A0A0B2UD92_9MICR</name>
<protein>
    <recommendedName>
        <fullName evidence="1">THUMP domain-containing protein</fullName>
    </recommendedName>
</protein>
<dbReference type="RefSeq" id="XP_014563083.1">
    <property type="nucleotide sequence ID" value="XM_014707597.1"/>
</dbReference>
<reference evidence="2 3" key="1">
    <citation type="journal article" date="2014" name="MBio">
        <title>The Ordospora colligata genome; evolution of extreme reduction in microsporidia and host-to-parasite horizontal gene transfer.</title>
        <authorList>
            <person name="Pombert J.-F."/>
            <person name="Haag K.L."/>
            <person name="Beidas S."/>
            <person name="Ebert D."/>
            <person name="Keeling P.J."/>
        </authorList>
    </citation>
    <scope>NUCLEOTIDE SEQUENCE [LARGE SCALE GENOMIC DNA]</scope>
    <source>
        <strain evidence="2 3">OC4</strain>
    </source>
</reference>
<dbReference type="GO" id="GO:0003723">
    <property type="term" value="F:RNA binding"/>
    <property type="evidence" value="ECO:0007669"/>
    <property type="project" value="InterPro"/>
</dbReference>
<dbReference type="EMBL" id="JOKQ01000010">
    <property type="protein sequence ID" value="KHN69041.1"/>
    <property type="molecule type" value="Genomic_DNA"/>
</dbReference>
<feature type="domain" description="THUMP" evidence="1">
    <location>
        <begin position="132"/>
        <end position="177"/>
    </location>
</feature>
<accession>A0A0B2UD92</accession>
<evidence type="ECO:0000259" key="1">
    <source>
        <dbReference type="Pfam" id="PF02926"/>
    </source>
</evidence>
<proteinExistence type="predicted"/>